<comment type="similarity">
    <text evidence="2">Belongs to the bacterial solute-binding protein 2 family.</text>
</comment>
<dbReference type="InterPro" id="IPR025997">
    <property type="entry name" value="SBP_2_dom"/>
</dbReference>
<dbReference type="Gene3D" id="3.40.50.2300">
    <property type="match status" value="2"/>
</dbReference>
<dbReference type="EMBL" id="SLUO01000019">
    <property type="protein sequence ID" value="TCL54637.1"/>
    <property type="molecule type" value="Genomic_DNA"/>
</dbReference>
<accession>A0A4R1QMX4</accession>
<keyword evidence="4" id="KW-1133">Transmembrane helix</keyword>
<keyword evidence="4" id="KW-0812">Transmembrane</keyword>
<dbReference type="SUPFAM" id="SSF53822">
    <property type="entry name" value="Periplasmic binding protein-like I"/>
    <property type="match status" value="1"/>
</dbReference>
<dbReference type="RefSeq" id="WP_031391967.1">
    <property type="nucleotide sequence ID" value="NZ_JPNB01000002.1"/>
</dbReference>
<protein>
    <submittedName>
        <fullName evidence="6">Monosaccharide ABC transporter substrate-binding protein (CUT2 family)</fullName>
    </submittedName>
</protein>
<dbReference type="PANTHER" id="PTHR46847:SF1">
    <property type="entry name" value="D-ALLOSE-BINDING PERIPLASMIC PROTEIN-RELATED"/>
    <property type="match status" value="1"/>
</dbReference>
<gene>
    <name evidence="6" type="ORF">EDD76_11960</name>
</gene>
<comment type="subcellular location">
    <subcellularLocation>
        <location evidence="1">Cell envelope</location>
    </subcellularLocation>
</comment>
<evidence type="ECO:0000256" key="1">
    <source>
        <dbReference type="ARBA" id="ARBA00004196"/>
    </source>
</evidence>
<comment type="caution">
    <text evidence="6">The sequence shown here is derived from an EMBL/GenBank/DDBJ whole genome shotgun (WGS) entry which is preliminary data.</text>
</comment>
<keyword evidence="4" id="KW-0472">Membrane</keyword>
<organism evidence="6 7">
    <name type="scientific">Kineothrix alysoides</name>
    <dbReference type="NCBI Taxonomy" id="1469948"/>
    <lineage>
        <taxon>Bacteria</taxon>
        <taxon>Bacillati</taxon>
        <taxon>Bacillota</taxon>
        <taxon>Clostridia</taxon>
        <taxon>Lachnospirales</taxon>
        <taxon>Lachnospiraceae</taxon>
        <taxon>Kineothrix</taxon>
    </lineage>
</organism>
<evidence type="ECO:0000313" key="6">
    <source>
        <dbReference type="EMBL" id="TCL54637.1"/>
    </source>
</evidence>
<evidence type="ECO:0000313" key="7">
    <source>
        <dbReference type="Proteomes" id="UP000295718"/>
    </source>
</evidence>
<dbReference type="GO" id="GO:0030313">
    <property type="term" value="C:cell envelope"/>
    <property type="evidence" value="ECO:0007669"/>
    <property type="project" value="UniProtKB-SubCell"/>
</dbReference>
<feature type="domain" description="Periplasmic binding protein" evidence="5">
    <location>
        <begin position="54"/>
        <end position="311"/>
    </location>
</feature>
<dbReference type="PANTHER" id="PTHR46847">
    <property type="entry name" value="D-ALLOSE-BINDING PERIPLASMIC PROTEIN-RELATED"/>
    <property type="match status" value="1"/>
</dbReference>
<dbReference type="AlphaFoldDB" id="A0A4R1QMX4"/>
<dbReference type="Pfam" id="PF13407">
    <property type="entry name" value="Peripla_BP_4"/>
    <property type="match status" value="1"/>
</dbReference>
<dbReference type="STRING" id="1469948.GCA_000732725_03333"/>
<dbReference type="Proteomes" id="UP000295718">
    <property type="component" value="Unassembled WGS sequence"/>
</dbReference>
<evidence type="ECO:0000256" key="4">
    <source>
        <dbReference type="SAM" id="Phobius"/>
    </source>
</evidence>
<feature type="transmembrane region" description="Helical" evidence="4">
    <location>
        <begin position="12"/>
        <end position="31"/>
    </location>
</feature>
<dbReference type="InterPro" id="IPR028082">
    <property type="entry name" value="Peripla_BP_I"/>
</dbReference>
<evidence type="ECO:0000256" key="3">
    <source>
        <dbReference type="ARBA" id="ARBA00022729"/>
    </source>
</evidence>
<reference evidence="6 7" key="1">
    <citation type="submission" date="2019-03" db="EMBL/GenBank/DDBJ databases">
        <title>Genomic Encyclopedia of Type Strains, Phase IV (KMG-IV): sequencing the most valuable type-strain genomes for metagenomic binning, comparative biology and taxonomic classification.</title>
        <authorList>
            <person name="Goeker M."/>
        </authorList>
    </citation>
    <scope>NUCLEOTIDE SEQUENCE [LARGE SCALE GENOMIC DNA]</scope>
    <source>
        <strain evidence="6 7">DSM 100556</strain>
    </source>
</reference>
<name>A0A4R1QMX4_9FIRM</name>
<evidence type="ECO:0000256" key="2">
    <source>
        <dbReference type="ARBA" id="ARBA00007639"/>
    </source>
</evidence>
<dbReference type="OrthoDB" id="6196975at2"/>
<dbReference type="GO" id="GO:0030246">
    <property type="term" value="F:carbohydrate binding"/>
    <property type="evidence" value="ECO:0007669"/>
    <property type="project" value="UniProtKB-ARBA"/>
</dbReference>
<keyword evidence="3" id="KW-0732">Signal</keyword>
<evidence type="ECO:0000259" key="5">
    <source>
        <dbReference type="Pfam" id="PF13407"/>
    </source>
</evidence>
<keyword evidence="7" id="KW-1185">Reference proteome</keyword>
<sequence>MRQKINNKQLIVLAVIVFLLVIMMIISLIYIRKQVDRTNQISDEEYKEYIRHYAFITESLEDNFWSEVYDGAEEFGEGEDVYLERMGEGLDINYSKEELLKIAIASRVDGIILEGDASKEIRLLIDEAVADGIPVVTVLTDSYDSKRQSFVGIGSYNLGREYGRQIVRIATKETKEALILMDTVSEDSGQNLIFNGIKETLANEGNHLTLQLNTLAVNEDTPYSEEEAIRNIFLYQDELPDIIICLSEKNTISAYQAVIDYNLVGQVDILGYYVTDTILNAISRNVISATIAVDTEQMGVHSVKALDEYIETGHVSDFVTMDVNTVMSNNVEEYLHNAANEDNE</sequence>
<proteinExistence type="inferred from homology"/>